<evidence type="ECO:0000313" key="2">
    <source>
        <dbReference type="Proteomes" id="UP001276564"/>
    </source>
</evidence>
<accession>A0ABU5ASD5</accession>
<comment type="caution">
    <text evidence="1">The sequence shown here is derived from an EMBL/GenBank/DDBJ whole genome shotgun (WGS) entry which is preliminary data.</text>
</comment>
<sequence>MALNFSGASDDAFKCIDAVKEHDNHLRSFPSLPAQPAGPLACLLTLSSQWCSQNETKAGFRRREGSP</sequence>
<dbReference type="RefSeq" id="WP_127287251.1">
    <property type="nucleotide sequence ID" value="NZ_JAVIIP010000012.1"/>
</dbReference>
<reference evidence="1 2" key="1">
    <citation type="submission" date="2023-08" db="EMBL/GenBank/DDBJ databases">
        <title>Implementing the SeqCode for naming new Mesorhizobium species isolated from Vachellia karroo root nodules.</title>
        <authorList>
            <person name="Van Lill M."/>
        </authorList>
    </citation>
    <scope>NUCLEOTIDE SEQUENCE [LARGE SCALE GENOMIC DNA]</scope>
    <source>
        <strain evidence="1 2">VK4B</strain>
    </source>
</reference>
<name>A0ABU5ASD5_9HYPH</name>
<dbReference type="Proteomes" id="UP001276564">
    <property type="component" value="Unassembled WGS sequence"/>
</dbReference>
<protein>
    <submittedName>
        <fullName evidence="1">Uncharacterized protein</fullName>
    </submittedName>
</protein>
<organism evidence="1 2">
    <name type="scientific">Mesorhizobium abyssinicae</name>
    <dbReference type="NCBI Taxonomy" id="1209958"/>
    <lineage>
        <taxon>Bacteria</taxon>
        <taxon>Pseudomonadati</taxon>
        <taxon>Pseudomonadota</taxon>
        <taxon>Alphaproteobacteria</taxon>
        <taxon>Hyphomicrobiales</taxon>
        <taxon>Phyllobacteriaceae</taxon>
        <taxon>Mesorhizobium</taxon>
    </lineage>
</organism>
<dbReference type="EMBL" id="JAVIIP010000012">
    <property type="protein sequence ID" value="MDX8540122.1"/>
    <property type="molecule type" value="Genomic_DNA"/>
</dbReference>
<evidence type="ECO:0000313" key="1">
    <source>
        <dbReference type="EMBL" id="MDX8540122.1"/>
    </source>
</evidence>
<keyword evidence="2" id="KW-1185">Reference proteome</keyword>
<proteinExistence type="predicted"/>
<gene>
    <name evidence="1" type="ORF">RFM23_21110</name>
</gene>